<organism evidence="1 2">
    <name type="scientific">Rhynchophorus ferrugineus</name>
    <name type="common">Red palm weevil</name>
    <name type="synonym">Curculio ferrugineus</name>
    <dbReference type="NCBI Taxonomy" id="354439"/>
    <lineage>
        <taxon>Eukaryota</taxon>
        <taxon>Metazoa</taxon>
        <taxon>Ecdysozoa</taxon>
        <taxon>Arthropoda</taxon>
        <taxon>Hexapoda</taxon>
        <taxon>Insecta</taxon>
        <taxon>Pterygota</taxon>
        <taxon>Neoptera</taxon>
        <taxon>Endopterygota</taxon>
        <taxon>Coleoptera</taxon>
        <taxon>Polyphaga</taxon>
        <taxon>Cucujiformia</taxon>
        <taxon>Curculionidae</taxon>
        <taxon>Dryophthorinae</taxon>
        <taxon>Rhynchophorus</taxon>
    </lineage>
</organism>
<evidence type="ECO:0000313" key="2">
    <source>
        <dbReference type="Proteomes" id="UP000625711"/>
    </source>
</evidence>
<dbReference type="AlphaFoldDB" id="A0A834IHJ4"/>
<protein>
    <submittedName>
        <fullName evidence="1">Uncharacterized protein</fullName>
    </submittedName>
</protein>
<gene>
    <name evidence="1" type="ORF">GWI33_007498</name>
</gene>
<accession>A0A834IHJ4</accession>
<reference evidence="1" key="1">
    <citation type="submission" date="2020-08" db="EMBL/GenBank/DDBJ databases">
        <title>Genome sequencing and assembly of the red palm weevil Rhynchophorus ferrugineus.</title>
        <authorList>
            <person name="Dias G.B."/>
            <person name="Bergman C.M."/>
            <person name="Manee M."/>
        </authorList>
    </citation>
    <scope>NUCLEOTIDE SEQUENCE</scope>
    <source>
        <strain evidence="1">AA-2017</strain>
        <tissue evidence="1">Whole larva</tissue>
    </source>
</reference>
<sequence length="80" mass="8862">MAGDRSAERFLIKLFLNWISFNRSSGVSLFGSGWTTMEPASSHRNGFGDIVATAGRECRCDRLHKGGFLGRLKAPLELME</sequence>
<evidence type="ECO:0000313" key="1">
    <source>
        <dbReference type="EMBL" id="KAF7279231.1"/>
    </source>
</evidence>
<dbReference type="Proteomes" id="UP000625711">
    <property type="component" value="Unassembled WGS sequence"/>
</dbReference>
<name>A0A834IHJ4_RHYFE</name>
<proteinExistence type="predicted"/>
<keyword evidence="2" id="KW-1185">Reference proteome</keyword>
<dbReference type="EMBL" id="JAACXV010000372">
    <property type="protein sequence ID" value="KAF7279231.1"/>
    <property type="molecule type" value="Genomic_DNA"/>
</dbReference>
<comment type="caution">
    <text evidence="1">The sequence shown here is derived from an EMBL/GenBank/DDBJ whole genome shotgun (WGS) entry which is preliminary data.</text>
</comment>